<organism evidence="2 3">
    <name type="scientific">Salirhabdus euzebyi</name>
    <dbReference type="NCBI Taxonomy" id="394506"/>
    <lineage>
        <taxon>Bacteria</taxon>
        <taxon>Bacillati</taxon>
        <taxon>Bacillota</taxon>
        <taxon>Bacilli</taxon>
        <taxon>Bacillales</taxon>
        <taxon>Bacillaceae</taxon>
        <taxon>Salirhabdus</taxon>
    </lineage>
</organism>
<dbReference type="AlphaFoldDB" id="A0A841Q4P0"/>
<comment type="caution">
    <text evidence="2">The sequence shown here is derived from an EMBL/GenBank/DDBJ whole genome shotgun (WGS) entry which is preliminary data.</text>
</comment>
<keyword evidence="1" id="KW-1133">Transmembrane helix</keyword>
<protein>
    <submittedName>
        <fullName evidence="2">Uncharacterized protein</fullName>
    </submittedName>
</protein>
<gene>
    <name evidence="2" type="ORF">HNQ94_001806</name>
</gene>
<keyword evidence="1" id="KW-0472">Membrane</keyword>
<reference evidence="2 3" key="1">
    <citation type="submission" date="2020-08" db="EMBL/GenBank/DDBJ databases">
        <title>Genomic Encyclopedia of Type Strains, Phase IV (KMG-IV): sequencing the most valuable type-strain genomes for metagenomic binning, comparative biology and taxonomic classification.</title>
        <authorList>
            <person name="Goeker M."/>
        </authorList>
    </citation>
    <scope>NUCLEOTIDE SEQUENCE [LARGE SCALE GENOMIC DNA]</scope>
    <source>
        <strain evidence="2 3">DSM 19612</strain>
    </source>
</reference>
<evidence type="ECO:0000313" key="2">
    <source>
        <dbReference type="EMBL" id="MBB6453358.1"/>
    </source>
</evidence>
<evidence type="ECO:0000313" key="3">
    <source>
        <dbReference type="Proteomes" id="UP000581688"/>
    </source>
</evidence>
<dbReference type="EMBL" id="JACHGH010000004">
    <property type="protein sequence ID" value="MBB6453358.1"/>
    <property type="molecule type" value="Genomic_DNA"/>
</dbReference>
<feature type="transmembrane region" description="Helical" evidence="1">
    <location>
        <begin position="12"/>
        <end position="29"/>
    </location>
</feature>
<evidence type="ECO:0000256" key="1">
    <source>
        <dbReference type="SAM" id="Phobius"/>
    </source>
</evidence>
<accession>A0A841Q4P0</accession>
<name>A0A841Q4P0_9BACI</name>
<keyword evidence="1" id="KW-0812">Transmembrane</keyword>
<dbReference type="Proteomes" id="UP000581688">
    <property type="component" value="Unassembled WGS sequence"/>
</dbReference>
<keyword evidence="3" id="KW-1185">Reference proteome</keyword>
<sequence length="48" mass="5598">MWGDMFGRLPSGLIFTCTLLSFLIPYTIFKVNQFIHKHADPPWKKGED</sequence>
<proteinExistence type="predicted"/>